<dbReference type="NCBIfam" id="TIGR04456">
    <property type="entry name" value="LruC_dom"/>
    <property type="match status" value="1"/>
</dbReference>
<evidence type="ECO:0000313" key="4">
    <source>
        <dbReference type="Proteomes" id="UP000007995"/>
    </source>
</evidence>
<dbReference type="PROSITE" id="PS51257">
    <property type="entry name" value="PROKAR_LIPOPROTEIN"/>
    <property type="match status" value="1"/>
</dbReference>
<protein>
    <recommendedName>
        <fullName evidence="2">DUF4842 domain-containing protein</fullName>
    </recommendedName>
</protein>
<feature type="chain" id="PRO_5003885471" description="DUF4842 domain-containing protein" evidence="1">
    <location>
        <begin position="22"/>
        <end position="782"/>
    </location>
</feature>
<evidence type="ECO:0000256" key="1">
    <source>
        <dbReference type="SAM" id="SignalP"/>
    </source>
</evidence>
<proteinExistence type="predicted"/>
<feature type="signal peptide" evidence="1">
    <location>
        <begin position="1"/>
        <end position="21"/>
    </location>
</feature>
<feature type="domain" description="DUF4842" evidence="2">
    <location>
        <begin position="564"/>
        <end position="771"/>
    </location>
</feature>
<sequence>MKQNIAKVFTFSLLASSISFISCVDNEKNLFDADQLKQIYEETFPVKNIDPNGDWTLSHKVTAHVSVNGDLGTDYKIQIFDADPLSSESTAKILAEEDATQGTTLTVAFDCATALDKVFVARIDNLGHYMVQPVAIENGEVTAQLGYEKDVPTRSMSRAVTTTSIPTMKAPYTADDITSKKAIATEVQAGWDLSAKSNWGGSYSQFPVFTESERWFKIRKGTFESGFTVSGDRNGEISAVKVIVPQGSTWIIKNSAQFDKIIEIIVEDGGKIEIEDDRSLILTGASYITVLRGGKIKGDGDIKITNGSGGCKNYNAGTIDCSTLDFNGGVGEFYNYGELELEEYKASTNGMTLVNHGTIEAEDIEGNNNTNIKNGCYINVEEKFQFGTLVMGYSSEAICEEMPSNGNNNDIVMAAQSMLTCTKKASLYRNIIGPTSGTALLRINKIDNTDGLAQSTSKVTNNIICEITDQTYKGEAHYNWSPFAWLVNKGLQQGATYCNPGKADFMLPADGECIKEGYGSDETPDDVEIRNAVYSYAFEDNYPKAGDYDFNDIVLNVTLPAAGNNVKELKYTVALRAVGAVKQLGAGLRIKGINKSNVEEVSFGTGVTQRTNSLSSGIFENAAYETNGSELVIPLFGDAHHIYGFTGMQRPMLNTGNMSTPLTDIYTLEVIVKLKNAISIPSATNDLDFFIAYPTTGQKRTEVHLTRFNLATANGQLADSSVLDVIKAVNNTWALCVPDKFAYPTETTVITSAYFKFANWAQDQSTNTDWYNTVSSDKVIKY</sequence>
<accession>K5CNM5</accession>
<dbReference type="EMBL" id="AGXW01000005">
    <property type="protein sequence ID" value="EKJ91376.1"/>
    <property type="molecule type" value="Genomic_DNA"/>
</dbReference>
<organism evidence="3 4">
    <name type="scientific">Bacteroides finegoldii CL09T03C10</name>
    <dbReference type="NCBI Taxonomy" id="997888"/>
    <lineage>
        <taxon>Bacteria</taxon>
        <taxon>Pseudomonadati</taxon>
        <taxon>Bacteroidota</taxon>
        <taxon>Bacteroidia</taxon>
        <taxon>Bacteroidales</taxon>
        <taxon>Bacteroidaceae</taxon>
        <taxon>Bacteroides</taxon>
    </lineage>
</organism>
<evidence type="ECO:0000313" key="3">
    <source>
        <dbReference type="EMBL" id="EKJ91376.1"/>
    </source>
</evidence>
<dbReference type="Pfam" id="PF16130">
    <property type="entry name" value="DUF4842"/>
    <property type="match status" value="1"/>
</dbReference>
<keyword evidence="1" id="KW-0732">Signal</keyword>
<gene>
    <name evidence="3" type="ORF">HMPREF1057_01719</name>
</gene>
<evidence type="ECO:0000259" key="2">
    <source>
        <dbReference type="Pfam" id="PF16130"/>
    </source>
</evidence>
<dbReference type="InterPro" id="IPR031025">
    <property type="entry name" value="LruC_dom"/>
</dbReference>
<dbReference type="InterPro" id="IPR032295">
    <property type="entry name" value="DUF4842"/>
</dbReference>
<reference evidence="3 4" key="1">
    <citation type="submission" date="2012-02" db="EMBL/GenBank/DDBJ databases">
        <title>The Genome Sequence of Bacteroides finegoldii CL09T03C10.</title>
        <authorList>
            <consortium name="The Broad Institute Genome Sequencing Platform"/>
            <person name="Earl A."/>
            <person name="Ward D."/>
            <person name="Feldgarden M."/>
            <person name="Gevers D."/>
            <person name="Zitomersky N.L."/>
            <person name="Coyne M.J."/>
            <person name="Comstock L.E."/>
            <person name="Young S.K."/>
            <person name="Zeng Q."/>
            <person name="Gargeya S."/>
            <person name="Fitzgerald M."/>
            <person name="Haas B."/>
            <person name="Abouelleil A."/>
            <person name="Alvarado L."/>
            <person name="Arachchi H.M."/>
            <person name="Berlin A."/>
            <person name="Chapman S.B."/>
            <person name="Gearin G."/>
            <person name="Goldberg J."/>
            <person name="Griggs A."/>
            <person name="Gujja S."/>
            <person name="Hansen M."/>
            <person name="Heiman D."/>
            <person name="Howarth C."/>
            <person name="Larimer J."/>
            <person name="Lui A."/>
            <person name="MacDonald P.J.P."/>
            <person name="McCowen C."/>
            <person name="Montmayeur A."/>
            <person name="Murphy C."/>
            <person name="Neiman D."/>
            <person name="Pearson M."/>
            <person name="Priest M."/>
            <person name="Roberts A."/>
            <person name="Saif S."/>
            <person name="Shea T."/>
            <person name="Sisk P."/>
            <person name="Stolte C."/>
            <person name="Sykes S."/>
            <person name="Wortman J."/>
            <person name="Nusbaum C."/>
            <person name="Birren B."/>
        </authorList>
    </citation>
    <scope>NUCLEOTIDE SEQUENCE [LARGE SCALE GENOMIC DNA]</scope>
    <source>
        <strain evidence="3 4">CL09T03C10</strain>
    </source>
</reference>
<dbReference type="Proteomes" id="UP000007995">
    <property type="component" value="Unassembled WGS sequence"/>
</dbReference>
<comment type="caution">
    <text evidence="3">The sequence shown here is derived from an EMBL/GenBank/DDBJ whole genome shotgun (WGS) entry which is preliminary data.</text>
</comment>
<dbReference type="HOGENOM" id="CLU_020783_0_0_10"/>
<dbReference type="OrthoDB" id="1204817at2"/>
<dbReference type="AlphaFoldDB" id="K5CNM5"/>
<dbReference type="RefSeq" id="WP_007761657.1">
    <property type="nucleotide sequence ID" value="NZ_AKBZ01000008.1"/>
</dbReference>
<name>K5CNM5_9BACE</name>